<protein>
    <submittedName>
        <fullName evidence="1">Uncharacterized protein</fullName>
    </submittedName>
</protein>
<dbReference type="EMBL" id="CADEPI010000296">
    <property type="protein sequence ID" value="CAB3383127.1"/>
    <property type="molecule type" value="Genomic_DNA"/>
</dbReference>
<accession>A0A8S1DS58</accession>
<dbReference type="Proteomes" id="UP000494165">
    <property type="component" value="Unassembled WGS sequence"/>
</dbReference>
<reference evidence="1 2" key="1">
    <citation type="submission" date="2020-04" db="EMBL/GenBank/DDBJ databases">
        <authorList>
            <person name="Alioto T."/>
            <person name="Alioto T."/>
            <person name="Gomez Garrido J."/>
        </authorList>
    </citation>
    <scope>NUCLEOTIDE SEQUENCE [LARGE SCALE GENOMIC DNA]</scope>
</reference>
<proteinExistence type="predicted"/>
<evidence type="ECO:0000313" key="2">
    <source>
        <dbReference type="Proteomes" id="UP000494165"/>
    </source>
</evidence>
<keyword evidence="2" id="KW-1185">Reference proteome</keyword>
<sequence>MVNDRGPDSLSNARHRNFSALESNFRARLSPAGAENIQRRLSDERARTGVCYSRNGETLSQHLRVPHFRW</sequence>
<organism evidence="1 2">
    <name type="scientific">Cloeon dipterum</name>
    <dbReference type="NCBI Taxonomy" id="197152"/>
    <lineage>
        <taxon>Eukaryota</taxon>
        <taxon>Metazoa</taxon>
        <taxon>Ecdysozoa</taxon>
        <taxon>Arthropoda</taxon>
        <taxon>Hexapoda</taxon>
        <taxon>Insecta</taxon>
        <taxon>Pterygota</taxon>
        <taxon>Palaeoptera</taxon>
        <taxon>Ephemeroptera</taxon>
        <taxon>Pisciforma</taxon>
        <taxon>Baetidae</taxon>
        <taxon>Cloeon</taxon>
    </lineage>
</organism>
<name>A0A8S1DS58_9INSE</name>
<gene>
    <name evidence="1" type="ORF">CLODIP_2_CD09628</name>
</gene>
<comment type="caution">
    <text evidence="1">The sequence shown here is derived from an EMBL/GenBank/DDBJ whole genome shotgun (WGS) entry which is preliminary data.</text>
</comment>
<evidence type="ECO:0000313" key="1">
    <source>
        <dbReference type="EMBL" id="CAB3383127.1"/>
    </source>
</evidence>
<dbReference type="AlphaFoldDB" id="A0A8S1DS58"/>